<sequence>MNHTSLPVLEFVLNCEINSQQKSYTTPVLTMVYLATLFGNFLVILVIKINRHLQTPMYICIATLAVIDLLNSTNITPTIIAVLLDAPAIRHGLCYFQMVLVLYLEAMESLLLALMACDRYVAVVHPLRYPALITNKTVLLIILMFNIIAAAAHVPFMFFITEFSFCNTNILNYCFCDYISMVKITCNIDPKYFNIFVPTTIAFGACPFALILLSYFRIVHAALKISTAEGKSKVFNTLTTHLLVVAVLIVPLLTSYALTGMGVKLSNEAYSTMVIIGNIVPPMLNPIIYSFRNRKIKSSIYKLFKGTKTSPEVQNMRIGPMLICFSSHRSETNSEVGRH</sequence>
<dbReference type="InterPro" id="IPR050939">
    <property type="entry name" value="Olfactory_GPCR1"/>
</dbReference>
<feature type="transmembrane region" description="Helical" evidence="14">
    <location>
        <begin position="195"/>
        <end position="216"/>
    </location>
</feature>
<dbReference type="InterPro" id="IPR000276">
    <property type="entry name" value="GPCR_Rhodpsn"/>
</dbReference>
<keyword evidence="8 14" id="KW-0472">Membrane</keyword>
<feature type="transmembrane region" description="Helical" evidence="14">
    <location>
        <begin position="138"/>
        <end position="160"/>
    </location>
</feature>
<keyword evidence="12 13" id="KW-0807">Transducer</keyword>
<dbReference type="SUPFAM" id="SSF81321">
    <property type="entry name" value="Family A G protein-coupled receptor-like"/>
    <property type="match status" value="1"/>
</dbReference>
<dbReference type="GO" id="GO:0004984">
    <property type="term" value="F:olfactory receptor activity"/>
    <property type="evidence" value="ECO:0007669"/>
    <property type="project" value="InterPro"/>
</dbReference>
<accession>A0A8X7WXC3</accession>
<dbReference type="GO" id="GO:0004930">
    <property type="term" value="F:G protein-coupled receptor activity"/>
    <property type="evidence" value="ECO:0007669"/>
    <property type="project" value="UniProtKB-KW"/>
</dbReference>
<dbReference type="PROSITE" id="PS00237">
    <property type="entry name" value="G_PROTEIN_RECEP_F1_1"/>
    <property type="match status" value="1"/>
</dbReference>
<evidence type="ECO:0000256" key="14">
    <source>
        <dbReference type="RuleBase" id="RU363047"/>
    </source>
</evidence>
<feature type="non-terminal residue" evidence="16">
    <location>
        <position position="1"/>
    </location>
</feature>
<evidence type="ECO:0000256" key="6">
    <source>
        <dbReference type="ARBA" id="ARBA00022989"/>
    </source>
</evidence>
<organism evidence="16 17">
    <name type="scientific">Polypterus senegalus</name>
    <name type="common">Senegal bichir</name>
    <dbReference type="NCBI Taxonomy" id="55291"/>
    <lineage>
        <taxon>Eukaryota</taxon>
        <taxon>Metazoa</taxon>
        <taxon>Chordata</taxon>
        <taxon>Craniata</taxon>
        <taxon>Vertebrata</taxon>
        <taxon>Euteleostomi</taxon>
        <taxon>Actinopterygii</taxon>
        <taxon>Polypteriformes</taxon>
        <taxon>Polypteridae</taxon>
        <taxon>Polypterus</taxon>
    </lineage>
</organism>
<evidence type="ECO:0000256" key="1">
    <source>
        <dbReference type="ARBA" id="ARBA00004651"/>
    </source>
</evidence>
<keyword evidence="6 14" id="KW-1133">Transmembrane helix</keyword>
<feature type="transmembrane region" description="Helical" evidence="14">
    <location>
        <begin position="237"/>
        <end position="258"/>
    </location>
</feature>
<dbReference type="AlphaFoldDB" id="A0A8X7WXC3"/>
<feature type="transmembrane region" description="Helical" evidence="14">
    <location>
        <begin position="28"/>
        <end position="47"/>
    </location>
</feature>
<dbReference type="EMBL" id="JAATIS010008602">
    <property type="protein sequence ID" value="KAG2456647.1"/>
    <property type="molecule type" value="Genomic_DNA"/>
</dbReference>
<keyword evidence="10 13" id="KW-0675">Receptor</keyword>
<keyword evidence="5 14" id="KW-0552">Olfaction</keyword>
<proteinExistence type="inferred from homology"/>
<dbReference type="Pfam" id="PF13853">
    <property type="entry name" value="7tm_4"/>
    <property type="match status" value="1"/>
</dbReference>
<dbReference type="PANTHER" id="PTHR24242:SF359">
    <property type="entry name" value="ODORANT RECEPTOR-RELATED"/>
    <property type="match status" value="1"/>
</dbReference>
<evidence type="ECO:0000256" key="2">
    <source>
        <dbReference type="ARBA" id="ARBA00022475"/>
    </source>
</evidence>
<dbReference type="Proteomes" id="UP000886611">
    <property type="component" value="Unassembled WGS sequence"/>
</dbReference>
<feature type="non-terminal residue" evidence="16">
    <location>
        <position position="339"/>
    </location>
</feature>
<evidence type="ECO:0000256" key="4">
    <source>
        <dbReference type="ARBA" id="ARBA00022692"/>
    </source>
</evidence>
<keyword evidence="4 13" id="KW-0812">Transmembrane</keyword>
<keyword evidence="7 13" id="KW-0297">G-protein coupled receptor</keyword>
<evidence type="ECO:0000256" key="7">
    <source>
        <dbReference type="ARBA" id="ARBA00023040"/>
    </source>
</evidence>
<keyword evidence="11" id="KW-0325">Glycoprotein</keyword>
<feature type="transmembrane region" description="Helical" evidence="14">
    <location>
        <begin position="270"/>
        <end position="291"/>
    </location>
</feature>
<gene>
    <name evidence="16" type="primary">Or9q2</name>
    <name evidence="16" type="ORF">GTO96_0012637</name>
</gene>
<dbReference type="PRINTS" id="PR00245">
    <property type="entry name" value="OLFACTORYR"/>
</dbReference>
<evidence type="ECO:0000313" key="16">
    <source>
        <dbReference type="EMBL" id="KAG2456647.1"/>
    </source>
</evidence>
<keyword evidence="3 14" id="KW-0716">Sensory transduction</keyword>
<keyword evidence="2 14" id="KW-1003">Cell membrane</keyword>
<dbReference type="PRINTS" id="PR00237">
    <property type="entry name" value="GPCRRHODOPSN"/>
</dbReference>
<dbReference type="SMART" id="SM01381">
    <property type="entry name" value="7TM_GPCR_Srsx"/>
    <property type="match status" value="1"/>
</dbReference>
<feature type="domain" description="G-protein coupled receptors family 1 profile" evidence="15">
    <location>
        <begin position="39"/>
        <end position="289"/>
    </location>
</feature>
<dbReference type="InterPro" id="IPR000725">
    <property type="entry name" value="Olfact_rcpt"/>
</dbReference>
<comment type="similarity">
    <text evidence="13">Belongs to the G-protein coupled receptor 1 family.</text>
</comment>
<comment type="subcellular location">
    <subcellularLocation>
        <location evidence="1 14">Cell membrane</location>
        <topology evidence="1 14">Multi-pass membrane protein</topology>
    </subcellularLocation>
</comment>
<feature type="transmembrane region" description="Helical" evidence="14">
    <location>
        <begin position="95"/>
        <end position="117"/>
    </location>
</feature>
<evidence type="ECO:0000256" key="12">
    <source>
        <dbReference type="ARBA" id="ARBA00023224"/>
    </source>
</evidence>
<evidence type="ECO:0000256" key="11">
    <source>
        <dbReference type="ARBA" id="ARBA00023180"/>
    </source>
</evidence>
<evidence type="ECO:0000256" key="5">
    <source>
        <dbReference type="ARBA" id="ARBA00022725"/>
    </source>
</evidence>
<dbReference type="PANTHER" id="PTHR24242">
    <property type="entry name" value="G-PROTEIN COUPLED RECEPTOR"/>
    <property type="match status" value="1"/>
</dbReference>
<dbReference type="Gene3D" id="1.20.1070.10">
    <property type="entry name" value="Rhodopsin 7-helix transmembrane proteins"/>
    <property type="match status" value="1"/>
</dbReference>
<name>A0A8X7WXC3_POLSE</name>
<evidence type="ECO:0000256" key="9">
    <source>
        <dbReference type="ARBA" id="ARBA00023157"/>
    </source>
</evidence>
<keyword evidence="9" id="KW-1015">Disulfide bond</keyword>
<dbReference type="GO" id="GO:0005886">
    <property type="term" value="C:plasma membrane"/>
    <property type="evidence" value="ECO:0007669"/>
    <property type="project" value="UniProtKB-SubCell"/>
</dbReference>
<evidence type="ECO:0000313" key="17">
    <source>
        <dbReference type="Proteomes" id="UP000886611"/>
    </source>
</evidence>
<feature type="transmembrane region" description="Helical" evidence="14">
    <location>
        <begin position="59"/>
        <end position="83"/>
    </location>
</feature>
<evidence type="ECO:0000256" key="3">
    <source>
        <dbReference type="ARBA" id="ARBA00022606"/>
    </source>
</evidence>
<dbReference type="PROSITE" id="PS50262">
    <property type="entry name" value="G_PROTEIN_RECEP_F1_2"/>
    <property type="match status" value="1"/>
</dbReference>
<keyword evidence="17" id="KW-1185">Reference proteome</keyword>
<evidence type="ECO:0000256" key="8">
    <source>
        <dbReference type="ARBA" id="ARBA00023136"/>
    </source>
</evidence>
<comment type="caution">
    <text evidence="16">The sequence shown here is derived from an EMBL/GenBank/DDBJ whole genome shotgun (WGS) entry which is preliminary data.</text>
</comment>
<evidence type="ECO:0000256" key="13">
    <source>
        <dbReference type="RuleBase" id="RU000688"/>
    </source>
</evidence>
<reference evidence="16 17" key="1">
    <citation type="journal article" date="2021" name="Cell">
        <title>Tracing the genetic footprints of vertebrate landing in non-teleost ray-finned fishes.</title>
        <authorList>
            <person name="Bi X."/>
            <person name="Wang K."/>
            <person name="Yang L."/>
            <person name="Pan H."/>
            <person name="Jiang H."/>
            <person name="Wei Q."/>
            <person name="Fang M."/>
            <person name="Yu H."/>
            <person name="Zhu C."/>
            <person name="Cai Y."/>
            <person name="He Y."/>
            <person name="Gan X."/>
            <person name="Zeng H."/>
            <person name="Yu D."/>
            <person name="Zhu Y."/>
            <person name="Jiang H."/>
            <person name="Qiu Q."/>
            <person name="Yang H."/>
            <person name="Zhang Y.E."/>
            <person name="Wang W."/>
            <person name="Zhu M."/>
            <person name="He S."/>
            <person name="Zhang G."/>
        </authorList>
    </citation>
    <scope>NUCLEOTIDE SEQUENCE [LARGE SCALE GENOMIC DNA]</scope>
    <source>
        <strain evidence="16">Bchr_013</strain>
    </source>
</reference>
<protein>
    <recommendedName>
        <fullName evidence="14">Olfactory receptor</fullName>
    </recommendedName>
</protein>
<evidence type="ECO:0000256" key="10">
    <source>
        <dbReference type="ARBA" id="ARBA00023170"/>
    </source>
</evidence>
<dbReference type="InterPro" id="IPR017452">
    <property type="entry name" value="GPCR_Rhodpsn_7TM"/>
</dbReference>
<evidence type="ECO:0000259" key="15">
    <source>
        <dbReference type="PROSITE" id="PS50262"/>
    </source>
</evidence>